<dbReference type="Proteomes" id="UP000075901">
    <property type="component" value="Unassembled WGS sequence"/>
</dbReference>
<dbReference type="InterPro" id="IPR036508">
    <property type="entry name" value="Chitin-bd_dom_sf"/>
</dbReference>
<proteinExistence type="predicted"/>
<name>A0A182TB50_9DIPT</name>
<dbReference type="VEuPathDB" id="VectorBase:AMAM023300"/>
<dbReference type="SUPFAM" id="SSF57625">
    <property type="entry name" value="Invertebrate chitin-binding proteins"/>
    <property type="match status" value="1"/>
</dbReference>
<dbReference type="AlphaFoldDB" id="A0A182TB50"/>
<evidence type="ECO:0000313" key="2">
    <source>
        <dbReference type="Proteomes" id="UP000075901"/>
    </source>
</evidence>
<accession>A0A182TB50</accession>
<protein>
    <recommendedName>
        <fullName evidence="3">Chitin-binding type-2 domain-containing protein</fullName>
    </recommendedName>
</protein>
<sequence length="114" mass="13327">MAARCIRDNSNGEPGCKTKEEIEQGVWRHNYDPTRYWECTKLNERAILRSCQDQAFHPTQLDCVDWDDWEWEPQDDQFRVATHACFENWNSVPGAHGFSSIIQYPVGAGRHRTN</sequence>
<reference evidence="2" key="1">
    <citation type="submission" date="2013-09" db="EMBL/GenBank/DDBJ databases">
        <title>The Genome Sequence of Anopheles maculatus species B.</title>
        <authorList>
            <consortium name="The Broad Institute Genomics Platform"/>
            <person name="Neafsey D.E."/>
            <person name="Besansky N."/>
            <person name="Howell P."/>
            <person name="Walton C."/>
            <person name="Young S.K."/>
            <person name="Zeng Q."/>
            <person name="Gargeya S."/>
            <person name="Fitzgerald M."/>
            <person name="Haas B."/>
            <person name="Abouelleil A."/>
            <person name="Allen A.W."/>
            <person name="Alvarado L."/>
            <person name="Arachchi H.M."/>
            <person name="Berlin A.M."/>
            <person name="Chapman S.B."/>
            <person name="Gainer-Dewar J."/>
            <person name="Goldberg J."/>
            <person name="Griggs A."/>
            <person name="Gujja S."/>
            <person name="Hansen M."/>
            <person name="Howarth C."/>
            <person name="Imamovic A."/>
            <person name="Ireland A."/>
            <person name="Larimer J."/>
            <person name="McCowan C."/>
            <person name="Murphy C."/>
            <person name="Pearson M."/>
            <person name="Poon T.W."/>
            <person name="Priest M."/>
            <person name="Roberts A."/>
            <person name="Saif S."/>
            <person name="Shea T."/>
            <person name="Sisk P."/>
            <person name="Sykes S."/>
            <person name="Wortman J."/>
            <person name="Nusbaum C."/>
            <person name="Birren B."/>
        </authorList>
    </citation>
    <scope>NUCLEOTIDE SEQUENCE [LARGE SCALE GENOMIC DNA]</scope>
    <source>
        <strain evidence="2">maculatus3</strain>
    </source>
</reference>
<keyword evidence="2" id="KW-1185">Reference proteome</keyword>
<evidence type="ECO:0000313" key="1">
    <source>
        <dbReference type="EnsemblMetazoa" id="AMAM023300-PA"/>
    </source>
</evidence>
<dbReference type="GO" id="GO:0008061">
    <property type="term" value="F:chitin binding"/>
    <property type="evidence" value="ECO:0007669"/>
    <property type="project" value="InterPro"/>
</dbReference>
<evidence type="ECO:0008006" key="3">
    <source>
        <dbReference type="Google" id="ProtNLM"/>
    </source>
</evidence>
<dbReference type="PANTHER" id="PTHR20987">
    <property type="entry name" value="CHITIN-BINDING TYPE-2 DOMAIN-CONTAINING PROTEIN-RELATED"/>
    <property type="match status" value="1"/>
</dbReference>
<dbReference type="PANTHER" id="PTHR20987:SF0">
    <property type="entry name" value="CHITIN-BINDING TYPE-2 DOMAIN-CONTAINING PROTEIN-RELATED"/>
    <property type="match status" value="1"/>
</dbReference>
<dbReference type="EnsemblMetazoa" id="AMAM023300-RA">
    <property type="protein sequence ID" value="AMAM023300-PA"/>
    <property type="gene ID" value="AMAM023300"/>
</dbReference>
<reference evidence="1" key="2">
    <citation type="submission" date="2020-05" db="UniProtKB">
        <authorList>
            <consortium name="EnsemblMetazoa"/>
        </authorList>
    </citation>
    <scope>IDENTIFICATION</scope>
    <source>
        <strain evidence="1">maculatus3</strain>
    </source>
</reference>
<organism evidence="1 2">
    <name type="scientific">Anopheles maculatus</name>
    <dbReference type="NCBI Taxonomy" id="74869"/>
    <lineage>
        <taxon>Eukaryota</taxon>
        <taxon>Metazoa</taxon>
        <taxon>Ecdysozoa</taxon>
        <taxon>Arthropoda</taxon>
        <taxon>Hexapoda</taxon>
        <taxon>Insecta</taxon>
        <taxon>Pterygota</taxon>
        <taxon>Neoptera</taxon>
        <taxon>Endopterygota</taxon>
        <taxon>Diptera</taxon>
        <taxon>Nematocera</taxon>
        <taxon>Culicoidea</taxon>
        <taxon>Culicidae</taxon>
        <taxon>Anophelinae</taxon>
        <taxon>Anopheles</taxon>
        <taxon>Anopheles maculatus group</taxon>
    </lineage>
</organism>